<organism evidence="4 5">
    <name type="scientific">Okeanomitos corallinicola TIOX110</name>
    <dbReference type="NCBI Taxonomy" id="3133117"/>
    <lineage>
        <taxon>Bacteria</taxon>
        <taxon>Bacillati</taxon>
        <taxon>Cyanobacteriota</taxon>
        <taxon>Cyanophyceae</taxon>
        <taxon>Nostocales</taxon>
        <taxon>Aphanizomenonaceae</taxon>
        <taxon>Okeanomitos</taxon>
    </lineage>
</organism>
<dbReference type="NCBIfam" id="NF045514">
    <property type="entry name" value="glycotran_HepC"/>
    <property type="match status" value="1"/>
</dbReference>
<keyword evidence="2" id="KW-1133">Transmembrane helix</keyword>
<dbReference type="PANTHER" id="PTHR30576:SF0">
    <property type="entry name" value="UNDECAPRENYL-PHOSPHATE N-ACETYLGALACTOSAMINYL 1-PHOSPHATE TRANSFERASE-RELATED"/>
    <property type="match status" value="1"/>
</dbReference>
<evidence type="ECO:0000256" key="1">
    <source>
        <dbReference type="ARBA" id="ARBA00006464"/>
    </source>
</evidence>
<comment type="similarity">
    <text evidence="1">Belongs to the bacterial sugar transferase family.</text>
</comment>
<sequence length="246" mass="28078">MTISIVPNLQEHNTISQQPQNFHPQNFTLYWRRGQLLVKSSKNAQIPYLPLENKQLLIECLQHSPINLVTIDPKLGDAALKFWLDACQKANKPIYISPSARNNRPKSSNKFFKFIQPVIHPILALILLILVSPLMLILTLMILSNGSISLFSYQWQIGERGKIFPMINFCTTGKHNQSTLLGLWMSKYHLNHLPRLFNILRGEMKLIGSNNLCLEDVIKFSSTTESIPVNGINQVIKSWHIKAKLS</sequence>
<name>A0ABZ2UWA4_9CYAN</name>
<dbReference type="EMBL" id="CP150886">
    <property type="protein sequence ID" value="WZB89351.1"/>
    <property type="molecule type" value="Genomic_DNA"/>
</dbReference>
<accession>A0ABZ2UWA4</accession>
<keyword evidence="2" id="KW-0472">Membrane</keyword>
<keyword evidence="5" id="KW-1185">Reference proteome</keyword>
<gene>
    <name evidence="4" type="primary">hepC</name>
    <name evidence="4" type="ORF">WJM97_06620</name>
</gene>
<evidence type="ECO:0000256" key="2">
    <source>
        <dbReference type="SAM" id="Phobius"/>
    </source>
</evidence>
<evidence type="ECO:0000259" key="3">
    <source>
        <dbReference type="Pfam" id="PF02397"/>
    </source>
</evidence>
<feature type="transmembrane region" description="Helical" evidence="2">
    <location>
        <begin position="118"/>
        <end position="143"/>
    </location>
</feature>
<reference evidence="4 5" key="1">
    <citation type="submission" date="2024-04" db="EMBL/GenBank/DDBJ databases">
        <title>Okeanomitos corallinicola gen. &amp; sp. nov. (Nostocales, Cyanobacteria), a new toxic marine heterocyst-forming cyanobacterium from a coral reef.</title>
        <authorList>
            <person name="Li H."/>
            <person name="Li R."/>
            <person name="Kang J."/>
            <person name="Hii K.S."/>
            <person name="Mohamed H.F."/>
            <person name="Xu X."/>
            <person name="Luo Z."/>
        </authorList>
    </citation>
    <scope>NUCLEOTIDE SEQUENCE [LARGE SCALE GENOMIC DNA]</scope>
    <source>
        <strain evidence="4 5">TIOX110</strain>
    </source>
</reference>
<keyword evidence="2" id="KW-0812">Transmembrane</keyword>
<protein>
    <submittedName>
        <fullName evidence="4">Heterocyst development glycosyltransferase HepC</fullName>
    </submittedName>
</protein>
<evidence type="ECO:0000313" key="5">
    <source>
        <dbReference type="Proteomes" id="UP001483337"/>
    </source>
</evidence>
<dbReference type="Proteomes" id="UP001483337">
    <property type="component" value="Chromosome"/>
</dbReference>
<dbReference type="PANTHER" id="PTHR30576">
    <property type="entry name" value="COLANIC BIOSYNTHESIS UDP-GLUCOSE LIPID CARRIER TRANSFERASE"/>
    <property type="match status" value="1"/>
</dbReference>
<dbReference type="Pfam" id="PF02397">
    <property type="entry name" value="Bac_transf"/>
    <property type="match status" value="1"/>
</dbReference>
<feature type="domain" description="Bacterial sugar transferase" evidence="3">
    <location>
        <begin position="122"/>
        <end position="215"/>
    </location>
</feature>
<evidence type="ECO:0000313" key="4">
    <source>
        <dbReference type="EMBL" id="WZB89351.1"/>
    </source>
</evidence>
<dbReference type="InterPro" id="IPR003362">
    <property type="entry name" value="Bact_transf"/>
</dbReference>
<proteinExistence type="inferred from homology"/>
<dbReference type="RefSeq" id="WP_353932253.1">
    <property type="nucleotide sequence ID" value="NZ_CP150886.1"/>
</dbReference>